<proteinExistence type="predicted"/>
<gene>
    <name evidence="1" type="ORF">JR316_008837</name>
</gene>
<accession>A0A8H7XTI9</accession>
<organism evidence="1">
    <name type="scientific">Psilocybe cubensis</name>
    <name type="common">Psychedelic mushroom</name>
    <name type="synonym">Stropharia cubensis</name>
    <dbReference type="NCBI Taxonomy" id="181762"/>
    <lineage>
        <taxon>Eukaryota</taxon>
        <taxon>Fungi</taxon>
        <taxon>Dikarya</taxon>
        <taxon>Basidiomycota</taxon>
        <taxon>Agaricomycotina</taxon>
        <taxon>Agaricomycetes</taxon>
        <taxon>Agaricomycetidae</taxon>
        <taxon>Agaricales</taxon>
        <taxon>Agaricineae</taxon>
        <taxon>Strophariaceae</taxon>
        <taxon>Psilocybe</taxon>
    </lineage>
</organism>
<name>A0A8H7XTI9_PSICU</name>
<protein>
    <submittedName>
        <fullName evidence="1">Uncharacterized protein</fullName>
    </submittedName>
</protein>
<comment type="caution">
    <text evidence="1">The sequence shown here is derived from an EMBL/GenBank/DDBJ whole genome shotgun (WGS) entry which is preliminary data.</text>
</comment>
<dbReference type="AlphaFoldDB" id="A0A8H7XTI9"/>
<evidence type="ECO:0000313" key="1">
    <source>
        <dbReference type="EMBL" id="KAG5166747.1"/>
    </source>
</evidence>
<reference evidence="1" key="1">
    <citation type="submission" date="2021-02" db="EMBL/GenBank/DDBJ databases">
        <title>Psilocybe cubensis genome.</title>
        <authorList>
            <person name="Mckernan K.J."/>
            <person name="Crawford S."/>
            <person name="Trippe A."/>
            <person name="Kane L.T."/>
            <person name="Mclaughlin S."/>
        </authorList>
    </citation>
    <scope>NUCLEOTIDE SEQUENCE [LARGE SCALE GENOMIC DNA]</scope>
    <source>
        <strain evidence="1">MGC-MH-2018</strain>
    </source>
</reference>
<dbReference type="EMBL" id="JAFIQS010000008">
    <property type="protein sequence ID" value="KAG5166747.1"/>
    <property type="molecule type" value="Genomic_DNA"/>
</dbReference>
<sequence length="143" mass="16307">MGVTDFQEEILDNSVSPCGSELERKENSAANLHPTAFKAYLIGRNKLLYEVHKTIIGPGCLNNAQCATRKSETIASLRTVKNFNYICALDEVKVPSNVPVCRICRLSLERTIHEMRQEMWKNLPSMFGLSQWEELKDFERGGW</sequence>